<dbReference type="PANTHER" id="PTHR31912:SF34">
    <property type="entry name" value="NOTOCHORD-RELATED PROTEIN"/>
    <property type="match status" value="1"/>
</dbReference>
<dbReference type="EMBL" id="KB469497">
    <property type="protein sequence ID" value="EPQ49916.1"/>
    <property type="molecule type" value="Genomic_DNA"/>
</dbReference>
<accession>S7PPU1</accession>
<dbReference type="Proteomes" id="UP000030669">
    <property type="component" value="Unassembled WGS sequence"/>
</dbReference>
<name>S7PPU1_GLOTA</name>
<proteinExistence type="predicted"/>
<dbReference type="AlphaFoldDB" id="S7PPU1"/>
<gene>
    <name evidence="1" type="ORF">GLOTRDRAFT_18115</name>
</gene>
<dbReference type="PANTHER" id="PTHR31912">
    <property type="entry name" value="IP13529P"/>
    <property type="match status" value="1"/>
</dbReference>
<feature type="non-terminal residue" evidence="1">
    <location>
        <position position="1"/>
    </location>
</feature>
<dbReference type="OMA" id="LEMMEYI"/>
<feature type="non-terminal residue" evidence="1">
    <location>
        <position position="356"/>
    </location>
</feature>
<dbReference type="eggNOG" id="ENOG502SBYH">
    <property type="taxonomic scope" value="Eukaryota"/>
</dbReference>
<dbReference type="OrthoDB" id="2246127at2759"/>
<protein>
    <submittedName>
        <fullName evidence="1">Uncharacterized protein</fullName>
    </submittedName>
</protein>
<organism evidence="1 2">
    <name type="scientific">Gloeophyllum trabeum (strain ATCC 11539 / FP-39264 / Madison 617)</name>
    <name type="common">Brown rot fungus</name>
    <dbReference type="NCBI Taxonomy" id="670483"/>
    <lineage>
        <taxon>Eukaryota</taxon>
        <taxon>Fungi</taxon>
        <taxon>Dikarya</taxon>
        <taxon>Basidiomycota</taxon>
        <taxon>Agaricomycotina</taxon>
        <taxon>Agaricomycetes</taxon>
        <taxon>Gloeophyllales</taxon>
        <taxon>Gloeophyllaceae</taxon>
        <taxon>Gloeophyllum</taxon>
    </lineage>
</organism>
<evidence type="ECO:0000313" key="2">
    <source>
        <dbReference type="Proteomes" id="UP000030669"/>
    </source>
</evidence>
<reference evidence="1 2" key="1">
    <citation type="journal article" date="2012" name="Science">
        <title>The Paleozoic origin of enzymatic lignin decomposition reconstructed from 31 fungal genomes.</title>
        <authorList>
            <person name="Floudas D."/>
            <person name="Binder M."/>
            <person name="Riley R."/>
            <person name="Barry K."/>
            <person name="Blanchette R.A."/>
            <person name="Henrissat B."/>
            <person name="Martinez A.T."/>
            <person name="Otillar R."/>
            <person name="Spatafora J.W."/>
            <person name="Yadav J.S."/>
            <person name="Aerts A."/>
            <person name="Benoit I."/>
            <person name="Boyd A."/>
            <person name="Carlson A."/>
            <person name="Copeland A."/>
            <person name="Coutinho P.M."/>
            <person name="de Vries R.P."/>
            <person name="Ferreira P."/>
            <person name="Findley K."/>
            <person name="Foster B."/>
            <person name="Gaskell J."/>
            <person name="Glotzer D."/>
            <person name="Gorecki P."/>
            <person name="Heitman J."/>
            <person name="Hesse C."/>
            <person name="Hori C."/>
            <person name="Igarashi K."/>
            <person name="Jurgens J.A."/>
            <person name="Kallen N."/>
            <person name="Kersten P."/>
            <person name="Kohler A."/>
            <person name="Kuees U."/>
            <person name="Kumar T.K.A."/>
            <person name="Kuo A."/>
            <person name="LaButti K."/>
            <person name="Larrondo L.F."/>
            <person name="Lindquist E."/>
            <person name="Ling A."/>
            <person name="Lombard V."/>
            <person name="Lucas S."/>
            <person name="Lundell T."/>
            <person name="Martin R."/>
            <person name="McLaughlin D.J."/>
            <person name="Morgenstern I."/>
            <person name="Morin E."/>
            <person name="Murat C."/>
            <person name="Nagy L.G."/>
            <person name="Nolan M."/>
            <person name="Ohm R.A."/>
            <person name="Patyshakuliyeva A."/>
            <person name="Rokas A."/>
            <person name="Ruiz-Duenas F.J."/>
            <person name="Sabat G."/>
            <person name="Salamov A."/>
            <person name="Samejima M."/>
            <person name="Schmutz J."/>
            <person name="Slot J.C."/>
            <person name="St John F."/>
            <person name="Stenlid J."/>
            <person name="Sun H."/>
            <person name="Sun S."/>
            <person name="Syed K."/>
            <person name="Tsang A."/>
            <person name="Wiebenga A."/>
            <person name="Young D."/>
            <person name="Pisabarro A."/>
            <person name="Eastwood D.C."/>
            <person name="Martin F."/>
            <person name="Cullen D."/>
            <person name="Grigoriev I.V."/>
            <person name="Hibbett D.S."/>
        </authorList>
    </citation>
    <scope>NUCLEOTIDE SEQUENCE [LARGE SCALE GENOMIC DNA]</scope>
    <source>
        <strain evidence="1 2">ATCC 11539</strain>
    </source>
</reference>
<evidence type="ECO:0000313" key="1">
    <source>
        <dbReference type="EMBL" id="EPQ49916.1"/>
    </source>
</evidence>
<dbReference type="KEGG" id="gtr:GLOTRDRAFT_18115"/>
<keyword evidence="2" id="KW-1185">Reference proteome</keyword>
<sequence>LYCDDTSGNVSKKWNKHNSVLFTLAGLPRDHVQLLYNIHFIATSNLAPPLEMMEAIVETLKELRAEGFEAWDCVDREFVLLLPWVLAFQGDNPMSSEFASHIGMMGKCFCRVCHVRGSDSQNRAPGEAGDIEQLAEFLKAGRPRTKMETKEALEAQLQRTLDGAPSAVDNMATESGAKDKYFMYFLDKLAAECARLKASIKPADLAPGTTKSQKVREGLQVFRAQLPTNLFNPCLDIPDFDANQDSPVEILHVVLLGVVKYWWRDAVSRQNSKGKEELKTRLSSIDTAGLGTSRLRGHTLVQYAGSLVGRDFRLILQVGPSVLHGLILETHYKGWLALCRLAPLLFQPSIEHMDIY</sequence>
<dbReference type="RefSeq" id="XP_007871629.1">
    <property type="nucleotide sequence ID" value="XM_007873438.1"/>
</dbReference>
<dbReference type="GeneID" id="19304948"/>
<dbReference type="HOGENOM" id="CLU_004591_0_0_1"/>